<sequence>MSEVIAVNKAVNAKWTILVYMNGKNNLEDEMLQNWEEMAEVGSTADVNVVVQMGRVSVAEAPNNWKGVKRFLVKKGMQPLAANQLSDLQESGLITDMGSIDCLKDFLNWGKKNYPAQKTMLVIWDHGQGWRFLSSSFDDVTGHCLYNVDLKQAIKDTVGKVDILCFDACLMGMLETCYELREQANYIIASETETPGTGLSYKFINQLTDKPDSSEAQLGRMIADAYATKQAYAPGVAEEYKDNINIAVLDLHFAEAGVKALDELTQMIGKDSQNIAIAKKARSHFSTFHMNGTTSLDLLSWLDYLLELSVKNTPLNLALVNARKAIGNIVNYCYTNNINMEELLPSGKMLNCIAKGLAIYFPEDITQQNISGASRNGYYPSNNDHPVAFVKDSHWPAFLHDVWGIDLDDTWTVLVYMNGQNDRAEFMLQNWEEMAKTGSSERLNIIVQIGNQKNLTAPLNWSGVKRFRVEKGMKPDAANALMDLPLVDMNQVATLADFTTWGKEKYPAAHTMLIIWDNRKGWHTANPTSDKSVHHCLDSVDIAKALHNTATDIIAFDNPQMASLETSYDLEVIGKYLVVSESEMPQTGLNYGFLKQLSEKLATVPIDVSKIIVASYKDKYYSINEGKSAAEKQHICLSVLVQHSLHNLTRPFNKLIDTLLADPKNIALAKQARSHFSTYGNGMTAMIDLKSWVDFMAENCVQASELHTELAAVQAALRNYIVHSYSNGAVAEKLVDGKLLNINSQGVSIFFPENVEQMQRDINGREIYNLNNTTHVAAIFRELHWKKLLLAVCGINTTA</sequence>
<evidence type="ECO:0000313" key="1">
    <source>
        <dbReference type="EMBL" id="XDU72651.1"/>
    </source>
</evidence>
<proteinExistence type="predicted"/>
<accession>A0AB39VSX5</accession>
<dbReference type="Pfam" id="PF03415">
    <property type="entry name" value="Peptidase_C11"/>
    <property type="match status" value="2"/>
</dbReference>
<dbReference type="AlphaFoldDB" id="A0AB39VSX5"/>
<dbReference type="PANTHER" id="PTHR37835">
    <property type="entry name" value="ALPHA-CLOSTRIPAIN"/>
    <property type="match status" value="1"/>
</dbReference>
<protein>
    <submittedName>
        <fullName evidence="1">Clostripain-related cysteine peptidase</fullName>
    </submittedName>
</protein>
<dbReference type="InterPro" id="IPR005077">
    <property type="entry name" value="Peptidase_C11"/>
</dbReference>
<dbReference type="EMBL" id="CP165628">
    <property type="protein sequence ID" value="XDU72651.1"/>
    <property type="molecule type" value="Genomic_DNA"/>
</dbReference>
<dbReference type="RefSeq" id="WP_369789382.1">
    <property type="nucleotide sequence ID" value="NZ_CP165628.1"/>
</dbReference>
<name>A0AB39VSX5_9GAMM</name>
<dbReference type="PANTHER" id="PTHR37835:SF1">
    <property type="entry name" value="ALPHA-CLOSTRIPAIN"/>
    <property type="match status" value="1"/>
</dbReference>
<gene>
    <name evidence="1" type="ORF">AB3G37_00515</name>
</gene>
<reference evidence="1" key="1">
    <citation type="submission" date="2024-07" db="EMBL/GenBank/DDBJ databases">
        <authorList>
            <person name="Biller S.J."/>
        </authorList>
    </citation>
    <scope>NUCLEOTIDE SEQUENCE</scope>
    <source>
        <strain evidence="1">WC2420</strain>
    </source>
</reference>
<dbReference type="Gene3D" id="3.40.50.11970">
    <property type="match status" value="2"/>
</dbReference>
<organism evidence="1">
    <name type="scientific">Rouxiella sp. WC2420</name>
    <dbReference type="NCBI Taxonomy" id="3234145"/>
    <lineage>
        <taxon>Bacteria</taxon>
        <taxon>Pseudomonadati</taxon>
        <taxon>Pseudomonadota</taxon>
        <taxon>Gammaproteobacteria</taxon>
        <taxon>Enterobacterales</taxon>
        <taxon>Yersiniaceae</taxon>
        <taxon>Rouxiella</taxon>
    </lineage>
</organism>